<evidence type="ECO:0000313" key="13">
    <source>
        <dbReference type="Proteomes" id="UP001595976"/>
    </source>
</evidence>
<dbReference type="CDD" id="cd01335">
    <property type="entry name" value="Radical_SAM"/>
    <property type="match status" value="1"/>
</dbReference>
<evidence type="ECO:0000259" key="11">
    <source>
        <dbReference type="PROSITE" id="PS51918"/>
    </source>
</evidence>
<reference evidence="13" key="1">
    <citation type="journal article" date="2019" name="Int. J. Syst. Evol. Microbiol.">
        <title>The Global Catalogue of Microorganisms (GCM) 10K type strain sequencing project: providing services to taxonomists for standard genome sequencing and annotation.</title>
        <authorList>
            <consortium name="The Broad Institute Genomics Platform"/>
            <consortium name="The Broad Institute Genome Sequencing Center for Infectious Disease"/>
            <person name="Wu L."/>
            <person name="Ma J."/>
        </authorList>
    </citation>
    <scope>NUCLEOTIDE SEQUENCE [LARGE SCALE GENOMIC DNA]</scope>
    <source>
        <strain evidence="13">CGMCC 1.15643</strain>
    </source>
</reference>
<evidence type="ECO:0000256" key="4">
    <source>
        <dbReference type="ARBA" id="ARBA00022485"/>
    </source>
</evidence>
<protein>
    <submittedName>
        <fullName evidence="12">Lysine-2,3-aminomutase-like protein</fullName>
    </submittedName>
</protein>
<dbReference type="InterPro" id="IPR013785">
    <property type="entry name" value="Aldolase_TIM"/>
</dbReference>
<keyword evidence="5" id="KW-0949">S-adenosyl-L-methionine</keyword>
<feature type="domain" description="Radical SAM core" evidence="11">
    <location>
        <begin position="95"/>
        <end position="317"/>
    </location>
</feature>
<evidence type="ECO:0000256" key="2">
    <source>
        <dbReference type="ARBA" id="ARBA00001966"/>
    </source>
</evidence>
<keyword evidence="7" id="KW-0663">Pyridoxal phosphate</keyword>
<keyword evidence="13" id="KW-1185">Reference proteome</keyword>
<accession>A0ABW0F7Z9</accession>
<dbReference type="NCBIfam" id="TIGR00238">
    <property type="entry name" value="KamA family radical SAM protein"/>
    <property type="match status" value="1"/>
</dbReference>
<keyword evidence="8" id="KW-0408">Iron</keyword>
<dbReference type="PROSITE" id="PS51918">
    <property type="entry name" value="RADICAL_SAM"/>
    <property type="match status" value="1"/>
</dbReference>
<sequence>MTAHLPPGGQPLRSIDALVGAGLAPPARREALQQVAERYAVSVTPAVAGLIDPADPADPIARQFVPDAAELETLPQELADPIGDEAHSPVEGVVHRYPDRALLKLVHACPVYCRFCFRREMVGPGGDALTAKKLDVALAYLASRPEIWEVIMTGGDPFILSARRVREVAKRLAAIPHIKVTRWHTRVPVVDPGRITPDYAKALRIPGKASYIAIHANHPREFTPEARAAIAALADAGHVLLSQSVLLRGVNADVDTLGALMRAFVENRIKPYYLHHPDLAPGTSHFRLTLEEGQALVKSLRGNLSGLCQPAYILDIPGGAGKIPVGPSFLSGCDRPGVEAVAEDRHGGLHPYPPA</sequence>
<evidence type="ECO:0000256" key="6">
    <source>
        <dbReference type="ARBA" id="ARBA00022723"/>
    </source>
</evidence>
<dbReference type="InterPro" id="IPR003739">
    <property type="entry name" value="Lys_aminomutase/Glu_NH3_mut"/>
</dbReference>
<dbReference type="RefSeq" id="WP_158448019.1">
    <property type="nucleotide sequence ID" value="NZ_JAOAOS010000010.1"/>
</dbReference>
<evidence type="ECO:0000256" key="7">
    <source>
        <dbReference type="ARBA" id="ARBA00022898"/>
    </source>
</evidence>
<dbReference type="InterPro" id="IPR058240">
    <property type="entry name" value="rSAM_sf"/>
</dbReference>
<dbReference type="PIRSF" id="PIRSF004911">
    <property type="entry name" value="DUF160"/>
    <property type="match status" value="1"/>
</dbReference>
<comment type="caution">
    <text evidence="12">The sequence shown here is derived from an EMBL/GenBank/DDBJ whole genome shotgun (WGS) entry which is preliminary data.</text>
</comment>
<evidence type="ECO:0000313" key="12">
    <source>
        <dbReference type="EMBL" id="MFC5295327.1"/>
    </source>
</evidence>
<keyword evidence="6" id="KW-0479">Metal-binding</keyword>
<evidence type="ECO:0000256" key="5">
    <source>
        <dbReference type="ARBA" id="ARBA00022691"/>
    </source>
</evidence>
<name>A0ABW0F7Z9_9HYPH</name>
<comment type="similarity">
    <text evidence="3">Belongs to the radical SAM superfamily. KamA family.</text>
</comment>
<evidence type="ECO:0000256" key="1">
    <source>
        <dbReference type="ARBA" id="ARBA00001933"/>
    </source>
</evidence>
<evidence type="ECO:0000256" key="10">
    <source>
        <dbReference type="ARBA" id="ARBA00023235"/>
    </source>
</evidence>
<dbReference type="NCBIfam" id="TIGR03822">
    <property type="entry name" value="AblA_like_2"/>
    <property type="match status" value="1"/>
</dbReference>
<keyword evidence="4" id="KW-0004">4Fe-4S</keyword>
<dbReference type="Gene3D" id="3.20.20.70">
    <property type="entry name" value="Aldolase class I"/>
    <property type="match status" value="1"/>
</dbReference>
<comment type="cofactor">
    <cofactor evidence="1">
        <name>pyridoxal 5'-phosphate</name>
        <dbReference type="ChEBI" id="CHEBI:597326"/>
    </cofactor>
</comment>
<proteinExistence type="inferred from homology"/>
<dbReference type="SFLD" id="SFLDG01070">
    <property type="entry name" value="PLP-dependent"/>
    <property type="match status" value="1"/>
</dbReference>
<gene>
    <name evidence="12" type="ORF">ACFPK2_20240</name>
</gene>
<dbReference type="SUPFAM" id="SSF102114">
    <property type="entry name" value="Radical SAM enzymes"/>
    <property type="match status" value="1"/>
</dbReference>
<dbReference type="Pfam" id="PF04055">
    <property type="entry name" value="Radical_SAM"/>
    <property type="match status" value="1"/>
</dbReference>
<evidence type="ECO:0000256" key="8">
    <source>
        <dbReference type="ARBA" id="ARBA00023004"/>
    </source>
</evidence>
<dbReference type="PANTHER" id="PTHR30538:SF1">
    <property type="entry name" value="L-LYSINE 2,3-AMINOMUTASE"/>
    <property type="match status" value="1"/>
</dbReference>
<dbReference type="InterPro" id="IPR022447">
    <property type="entry name" value="Lys_aminomutase-rel"/>
</dbReference>
<dbReference type="EMBL" id="JBHSLI010000009">
    <property type="protein sequence ID" value="MFC5295327.1"/>
    <property type="molecule type" value="Genomic_DNA"/>
</dbReference>
<dbReference type="PANTHER" id="PTHR30538">
    <property type="entry name" value="LYSINE 2,3-AMINOMUTASE-RELATED"/>
    <property type="match status" value="1"/>
</dbReference>
<comment type="cofactor">
    <cofactor evidence="2">
        <name>[4Fe-4S] cluster</name>
        <dbReference type="ChEBI" id="CHEBI:49883"/>
    </cofactor>
</comment>
<keyword evidence="10" id="KW-0413">Isomerase</keyword>
<keyword evidence="9" id="KW-0411">Iron-sulfur</keyword>
<organism evidence="12 13">
    <name type="scientific">Bosea minatitlanensis</name>
    <dbReference type="NCBI Taxonomy" id="128782"/>
    <lineage>
        <taxon>Bacteria</taxon>
        <taxon>Pseudomonadati</taxon>
        <taxon>Pseudomonadota</taxon>
        <taxon>Alphaproteobacteria</taxon>
        <taxon>Hyphomicrobiales</taxon>
        <taxon>Boseaceae</taxon>
        <taxon>Bosea</taxon>
    </lineage>
</organism>
<evidence type="ECO:0000256" key="9">
    <source>
        <dbReference type="ARBA" id="ARBA00023014"/>
    </source>
</evidence>
<dbReference type="InterPro" id="IPR007197">
    <property type="entry name" value="rSAM"/>
</dbReference>
<evidence type="ECO:0000256" key="3">
    <source>
        <dbReference type="ARBA" id="ARBA00008703"/>
    </source>
</evidence>
<dbReference type="SFLD" id="SFLDS00029">
    <property type="entry name" value="Radical_SAM"/>
    <property type="match status" value="1"/>
</dbReference>
<dbReference type="Proteomes" id="UP001595976">
    <property type="component" value="Unassembled WGS sequence"/>
</dbReference>